<comment type="subcellular location">
    <subcellularLocation>
        <location evidence="1">Secreted</location>
    </subcellularLocation>
</comment>
<dbReference type="GO" id="GO:0006979">
    <property type="term" value="P:response to oxidative stress"/>
    <property type="evidence" value="ECO:0007669"/>
    <property type="project" value="InterPro"/>
</dbReference>
<dbReference type="Gene3D" id="1.10.640.10">
    <property type="entry name" value="Haem peroxidase domain superfamily, animal type"/>
    <property type="match status" value="1"/>
</dbReference>
<keyword evidence="8" id="KW-0560">Oxidoreductase</keyword>
<gene>
    <name evidence="8" type="ORF">KP79_PYT20156</name>
</gene>
<keyword evidence="8" id="KW-0575">Peroxidase</keyword>
<keyword evidence="5" id="KW-0408">Iron</keyword>
<keyword evidence="5" id="KW-0349">Heme</keyword>
<evidence type="ECO:0000256" key="7">
    <source>
        <dbReference type="SAM" id="SignalP"/>
    </source>
</evidence>
<dbReference type="GO" id="GO:0005576">
    <property type="term" value="C:extracellular region"/>
    <property type="evidence" value="ECO:0007669"/>
    <property type="project" value="UniProtKB-SubCell"/>
</dbReference>
<dbReference type="GO" id="GO:0020037">
    <property type="term" value="F:heme binding"/>
    <property type="evidence" value="ECO:0007669"/>
    <property type="project" value="InterPro"/>
</dbReference>
<dbReference type="OrthoDB" id="6505174at2759"/>
<evidence type="ECO:0000256" key="2">
    <source>
        <dbReference type="ARBA" id="ARBA00022525"/>
    </source>
</evidence>
<keyword evidence="4" id="KW-0325">Glycoprotein</keyword>
<evidence type="ECO:0000256" key="1">
    <source>
        <dbReference type="ARBA" id="ARBA00004613"/>
    </source>
</evidence>
<dbReference type="SUPFAM" id="SSF48113">
    <property type="entry name" value="Heme-dependent peroxidases"/>
    <property type="match status" value="1"/>
</dbReference>
<evidence type="ECO:0000256" key="5">
    <source>
        <dbReference type="PIRSR" id="PIRSR619791-2"/>
    </source>
</evidence>
<evidence type="ECO:0000313" key="8">
    <source>
        <dbReference type="EMBL" id="OWF56698.1"/>
    </source>
</evidence>
<feature type="coiled-coil region" evidence="6">
    <location>
        <begin position="22"/>
        <end position="91"/>
    </location>
</feature>
<organism evidence="8 9">
    <name type="scientific">Mizuhopecten yessoensis</name>
    <name type="common">Japanese scallop</name>
    <name type="synonym">Patinopecten yessoensis</name>
    <dbReference type="NCBI Taxonomy" id="6573"/>
    <lineage>
        <taxon>Eukaryota</taxon>
        <taxon>Metazoa</taxon>
        <taxon>Spiralia</taxon>
        <taxon>Lophotrochozoa</taxon>
        <taxon>Mollusca</taxon>
        <taxon>Bivalvia</taxon>
        <taxon>Autobranchia</taxon>
        <taxon>Pteriomorphia</taxon>
        <taxon>Pectinida</taxon>
        <taxon>Pectinoidea</taxon>
        <taxon>Pectinidae</taxon>
        <taxon>Mizuhopecten</taxon>
    </lineage>
</organism>
<keyword evidence="3 7" id="KW-0732">Signal</keyword>
<keyword evidence="5" id="KW-0479">Metal-binding</keyword>
<keyword evidence="9" id="KW-1185">Reference proteome</keyword>
<dbReference type="EMBL" id="NEDP02000107">
    <property type="protein sequence ID" value="OWF56698.1"/>
    <property type="molecule type" value="Genomic_DNA"/>
</dbReference>
<keyword evidence="6" id="KW-0175">Coiled coil</keyword>
<dbReference type="Proteomes" id="UP000242188">
    <property type="component" value="Unassembled WGS sequence"/>
</dbReference>
<name>A0A210R6Y4_MIZYE</name>
<dbReference type="AlphaFoldDB" id="A0A210R6Y4"/>
<evidence type="ECO:0000256" key="3">
    <source>
        <dbReference type="ARBA" id="ARBA00022729"/>
    </source>
</evidence>
<proteinExistence type="predicted"/>
<keyword evidence="2" id="KW-0964">Secreted</keyword>
<dbReference type="InterPro" id="IPR037120">
    <property type="entry name" value="Haem_peroxidase_sf_animal"/>
</dbReference>
<dbReference type="PANTHER" id="PTHR11475">
    <property type="entry name" value="OXIDASE/PEROXIDASE"/>
    <property type="match status" value="1"/>
</dbReference>
<reference evidence="8 9" key="1">
    <citation type="journal article" date="2017" name="Nat. Ecol. Evol.">
        <title>Scallop genome provides insights into evolution of bilaterian karyotype and development.</title>
        <authorList>
            <person name="Wang S."/>
            <person name="Zhang J."/>
            <person name="Jiao W."/>
            <person name="Li J."/>
            <person name="Xun X."/>
            <person name="Sun Y."/>
            <person name="Guo X."/>
            <person name="Huan P."/>
            <person name="Dong B."/>
            <person name="Zhang L."/>
            <person name="Hu X."/>
            <person name="Sun X."/>
            <person name="Wang J."/>
            <person name="Zhao C."/>
            <person name="Wang Y."/>
            <person name="Wang D."/>
            <person name="Huang X."/>
            <person name="Wang R."/>
            <person name="Lv J."/>
            <person name="Li Y."/>
            <person name="Zhang Z."/>
            <person name="Liu B."/>
            <person name="Lu W."/>
            <person name="Hui Y."/>
            <person name="Liang J."/>
            <person name="Zhou Z."/>
            <person name="Hou R."/>
            <person name="Li X."/>
            <person name="Liu Y."/>
            <person name="Li H."/>
            <person name="Ning X."/>
            <person name="Lin Y."/>
            <person name="Zhao L."/>
            <person name="Xing Q."/>
            <person name="Dou J."/>
            <person name="Li Y."/>
            <person name="Mao J."/>
            <person name="Guo H."/>
            <person name="Dou H."/>
            <person name="Li T."/>
            <person name="Mu C."/>
            <person name="Jiang W."/>
            <person name="Fu Q."/>
            <person name="Fu X."/>
            <person name="Miao Y."/>
            <person name="Liu J."/>
            <person name="Yu Q."/>
            <person name="Li R."/>
            <person name="Liao H."/>
            <person name="Li X."/>
            <person name="Kong Y."/>
            <person name="Jiang Z."/>
            <person name="Chourrout D."/>
            <person name="Li R."/>
            <person name="Bao Z."/>
        </authorList>
    </citation>
    <scope>NUCLEOTIDE SEQUENCE [LARGE SCALE GENOMIC DNA]</scope>
    <source>
        <strain evidence="8 9">PY_sf001</strain>
    </source>
</reference>
<comment type="caution">
    <text evidence="8">The sequence shown here is derived from an EMBL/GenBank/DDBJ whole genome shotgun (WGS) entry which is preliminary data.</text>
</comment>
<dbReference type="PANTHER" id="PTHR11475:SF4">
    <property type="entry name" value="CHORION PEROXIDASE"/>
    <property type="match status" value="1"/>
</dbReference>
<dbReference type="InterPro" id="IPR010255">
    <property type="entry name" value="Haem_peroxidase_sf"/>
</dbReference>
<feature type="signal peptide" evidence="7">
    <location>
        <begin position="1"/>
        <end position="22"/>
    </location>
</feature>
<dbReference type="PRINTS" id="PR00457">
    <property type="entry name" value="ANPEROXIDASE"/>
</dbReference>
<feature type="binding site" description="axial binding residue" evidence="5">
    <location>
        <position position="518"/>
    </location>
    <ligand>
        <name>heme b</name>
        <dbReference type="ChEBI" id="CHEBI:60344"/>
    </ligand>
    <ligandPart>
        <name>Fe</name>
        <dbReference type="ChEBI" id="CHEBI:18248"/>
    </ligandPart>
</feature>
<evidence type="ECO:0000256" key="6">
    <source>
        <dbReference type="SAM" id="Coils"/>
    </source>
</evidence>
<dbReference type="InterPro" id="IPR019791">
    <property type="entry name" value="Haem_peroxidase_animal"/>
</dbReference>
<accession>A0A210R6Y4</accession>
<dbReference type="GO" id="GO:0046872">
    <property type="term" value="F:metal ion binding"/>
    <property type="evidence" value="ECO:0007669"/>
    <property type="project" value="UniProtKB-KW"/>
</dbReference>
<sequence length="753" mass="84302">MTLSATTAVLLICCLSIGNVMTKSTSDIYRELEEVLEGLNEETRGENTEESDLYSDTLNGDAVDVMTRMSNANYEAAKTAIDSAKEKLKDEFAVRNLHFTTGIDSPPGGSTAASMAGLNDLTHGSEGEHEENKTLIALFAADILIKNGQFTSIEKMQEDKNVKNAFSDEDGDCDGRNRPVVHVDCSMEADSKYRRINGTCNNIQNPLWGSTGTPQVRLLDAEYEDGIGAVRTTGVNGDLPSARTLSITVLRNESDPQTPDDPIRSVMVTVWGQFLDHDLTETPMTKGIYITIHNSYKAMLCNLKMGCIVEIITTTQCATIEIEPNDYHFTTDCMDLVRSLPTRENPCVPGVREQINAITIFIDGSQVYGSEESVAGSLRSWTDGLMKVKGDNLLPANEDTACLLTKRKTHCLLAGDVRVNENPHLGAIHIAFVRYHNILANRFKALGLADDEEIYQRTRKIIGAIMQHVTFSVWLPDVIGERAMRKYRLTLDDTDPYDIRFNPSAINEFSTAAMRYGHTLVSQNLLQLDDGFKITDDSDRLDNHFFRPDMVSDKTQLQNLARWMVSLSCKKSDAFFVPAIHDDLFFPHLLDGLDLGALNIQRGREHGLPGYTKYRKLCKLSVPADFDDLKDHTPWFQEKLRKAYTDVDDIDLFVGAMSETPVSDGHIGSTFACLIGLQFRALKRGDRFWFERPQPQGLTQAQRNNIKAFPLAKVFCEVFGLQKIQKNIFQVPRLSEFIPCSDLPDINVDLWMM</sequence>
<feature type="chain" id="PRO_5012419753" evidence="7">
    <location>
        <begin position="23"/>
        <end position="753"/>
    </location>
</feature>
<dbReference type="PROSITE" id="PS50292">
    <property type="entry name" value="PEROXIDASE_3"/>
    <property type="match status" value="1"/>
</dbReference>
<evidence type="ECO:0000256" key="4">
    <source>
        <dbReference type="ARBA" id="ARBA00023180"/>
    </source>
</evidence>
<dbReference type="CDD" id="cd09823">
    <property type="entry name" value="peroxinectin_like"/>
    <property type="match status" value="1"/>
</dbReference>
<dbReference type="FunFam" id="1.10.640.10:FF:000003">
    <property type="entry name" value="chorion peroxidase"/>
    <property type="match status" value="1"/>
</dbReference>
<protein>
    <submittedName>
        <fullName evidence="8">Myeloperoxidase</fullName>
    </submittedName>
</protein>
<evidence type="ECO:0000313" key="9">
    <source>
        <dbReference type="Proteomes" id="UP000242188"/>
    </source>
</evidence>
<dbReference type="GO" id="GO:0004601">
    <property type="term" value="F:peroxidase activity"/>
    <property type="evidence" value="ECO:0007669"/>
    <property type="project" value="UniProtKB-KW"/>
</dbReference>
<dbReference type="Pfam" id="PF03098">
    <property type="entry name" value="An_peroxidase"/>
    <property type="match status" value="1"/>
</dbReference>